<dbReference type="NCBIfam" id="TIGR00051">
    <property type="entry name" value="YbgC/FadM family acyl-CoA thioesterase"/>
    <property type="match status" value="1"/>
</dbReference>
<dbReference type="eggNOG" id="COG0824">
    <property type="taxonomic scope" value="Bacteria"/>
</dbReference>
<keyword evidence="4" id="KW-1185">Reference proteome</keyword>
<dbReference type="PANTHER" id="PTHR31793">
    <property type="entry name" value="4-HYDROXYBENZOYL-COA THIOESTERASE FAMILY MEMBER"/>
    <property type="match status" value="1"/>
</dbReference>
<reference evidence="3 4" key="1">
    <citation type="journal article" date="2017" name="Antonie Van Leeuwenhoek">
        <title>Rhizobium rhizosphaerae sp. nov., a novel species isolated from rice rhizosphere.</title>
        <authorList>
            <person name="Zhao J.J."/>
            <person name="Zhang J."/>
            <person name="Zhang R.J."/>
            <person name="Zhang C.W."/>
            <person name="Yin H.Q."/>
            <person name="Zhang X.X."/>
        </authorList>
    </citation>
    <scope>NUCLEOTIDE SEQUENCE [LARGE SCALE GENOMIC DNA]</scope>
    <source>
        <strain evidence="3 4">BSs20135</strain>
    </source>
</reference>
<dbReference type="PIRSF" id="PIRSF003230">
    <property type="entry name" value="YbgC"/>
    <property type="match status" value="1"/>
</dbReference>
<sequence length="155" mass="17330">MHPTTSPIKKPFTLLLRVRYGECDAQQVVFNARYADYIDIAMTEYFRAAVGGFQELLDKGLDSQVVSLYIDWHSSAKFDDVLAITVSSTKVGNTSYGFEIVITDFKTQKLIAKSTTTYVMVDTQNYQKTSVPDWLREKLSSSPEIALINQAGVGV</sequence>
<dbReference type="STRING" id="493475.GARC_0395"/>
<dbReference type="AlphaFoldDB" id="K6YGU9"/>
<name>K6YGU9_9ALTE</name>
<dbReference type="EMBL" id="BAEO01000006">
    <property type="protein sequence ID" value="GAC17377.1"/>
    <property type="molecule type" value="Genomic_DNA"/>
</dbReference>
<dbReference type="RefSeq" id="WP_007616140.1">
    <property type="nucleotide sequence ID" value="NZ_BAEO01000006.1"/>
</dbReference>
<keyword evidence="2 3" id="KW-0378">Hydrolase</keyword>
<dbReference type="Pfam" id="PF13279">
    <property type="entry name" value="4HBT_2"/>
    <property type="match status" value="1"/>
</dbReference>
<gene>
    <name evidence="3" type="primary">ybgC</name>
    <name evidence="3" type="ORF">GARC_0395</name>
</gene>
<evidence type="ECO:0000256" key="2">
    <source>
        <dbReference type="ARBA" id="ARBA00022801"/>
    </source>
</evidence>
<dbReference type="InterPro" id="IPR029069">
    <property type="entry name" value="HotDog_dom_sf"/>
</dbReference>
<protein>
    <submittedName>
        <fullName evidence="3">Acyl-CoA thioester hydrolase</fullName>
        <ecNumber evidence="3">3.1.2.-</ecNumber>
    </submittedName>
</protein>
<dbReference type="GO" id="GO:0047617">
    <property type="term" value="F:fatty acyl-CoA hydrolase activity"/>
    <property type="evidence" value="ECO:0007669"/>
    <property type="project" value="TreeGrafter"/>
</dbReference>
<evidence type="ECO:0000313" key="3">
    <source>
        <dbReference type="EMBL" id="GAC17377.1"/>
    </source>
</evidence>
<organism evidence="3 4">
    <name type="scientific">Paraglaciecola arctica BSs20135</name>
    <dbReference type="NCBI Taxonomy" id="493475"/>
    <lineage>
        <taxon>Bacteria</taxon>
        <taxon>Pseudomonadati</taxon>
        <taxon>Pseudomonadota</taxon>
        <taxon>Gammaproteobacteria</taxon>
        <taxon>Alteromonadales</taxon>
        <taxon>Alteromonadaceae</taxon>
        <taxon>Paraglaciecola</taxon>
    </lineage>
</organism>
<dbReference type="OrthoDB" id="9799036at2"/>
<accession>K6YGU9</accession>
<dbReference type="InterPro" id="IPR006684">
    <property type="entry name" value="YbgC/YbaW"/>
</dbReference>
<dbReference type="CDD" id="cd00586">
    <property type="entry name" value="4HBT"/>
    <property type="match status" value="1"/>
</dbReference>
<evidence type="ECO:0000313" key="4">
    <source>
        <dbReference type="Proteomes" id="UP000006327"/>
    </source>
</evidence>
<dbReference type="Gene3D" id="3.10.129.10">
    <property type="entry name" value="Hotdog Thioesterase"/>
    <property type="match status" value="1"/>
</dbReference>
<dbReference type="InterPro" id="IPR050563">
    <property type="entry name" value="4-hydroxybenzoyl-CoA_TE"/>
</dbReference>
<dbReference type="Proteomes" id="UP000006327">
    <property type="component" value="Unassembled WGS sequence"/>
</dbReference>
<dbReference type="PANTHER" id="PTHR31793:SF27">
    <property type="entry name" value="NOVEL THIOESTERASE SUPERFAMILY DOMAIN AND SAPOSIN A-TYPE DOMAIN CONTAINING PROTEIN (0610012H03RIK)"/>
    <property type="match status" value="1"/>
</dbReference>
<comment type="caution">
    <text evidence="3">The sequence shown here is derived from an EMBL/GenBank/DDBJ whole genome shotgun (WGS) entry which is preliminary data.</text>
</comment>
<comment type="similarity">
    <text evidence="1">Belongs to the 4-hydroxybenzoyl-CoA thioesterase family.</text>
</comment>
<dbReference type="EC" id="3.1.2.-" evidence="3"/>
<evidence type="ECO:0000256" key="1">
    <source>
        <dbReference type="ARBA" id="ARBA00005953"/>
    </source>
</evidence>
<dbReference type="SUPFAM" id="SSF54637">
    <property type="entry name" value="Thioesterase/thiol ester dehydrase-isomerase"/>
    <property type="match status" value="1"/>
</dbReference>
<proteinExistence type="inferred from homology"/>